<evidence type="ECO:0000256" key="9">
    <source>
        <dbReference type="RuleBase" id="RU369079"/>
    </source>
</evidence>
<comment type="caution">
    <text evidence="11">The sequence shown here is derived from an EMBL/GenBank/DDBJ whole genome shotgun (WGS) entry which is preliminary data.</text>
</comment>
<evidence type="ECO:0000256" key="3">
    <source>
        <dbReference type="ARBA" id="ARBA00022475"/>
    </source>
</evidence>
<evidence type="ECO:0000259" key="10">
    <source>
        <dbReference type="Pfam" id="PF04290"/>
    </source>
</evidence>
<evidence type="ECO:0000256" key="5">
    <source>
        <dbReference type="ARBA" id="ARBA00022692"/>
    </source>
</evidence>
<protein>
    <recommendedName>
        <fullName evidence="9">TRAP transporter small permease protein</fullName>
    </recommendedName>
</protein>
<keyword evidence="2 9" id="KW-0813">Transport</keyword>
<keyword evidence="7 9" id="KW-0472">Membrane</keyword>
<keyword evidence="12" id="KW-1185">Reference proteome</keyword>
<keyword evidence="6 9" id="KW-1133">Transmembrane helix</keyword>
<evidence type="ECO:0000256" key="7">
    <source>
        <dbReference type="ARBA" id="ARBA00023136"/>
    </source>
</evidence>
<feature type="transmembrane region" description="Helical" evidence="9">
    <location>
        <begin position="54"/>
        <end position="75"/>
    </location>
</feature>
<evidence type="ECO:0000256" key="2">
    <source>
        <dbReference type="ARBA" id="ARBA00022448"/>
    </source>
</evidence>
<comment type="function">
    <text evidence="9">Part of the tripartite ATP-independent periplasmic (TRAP) transport system.</text>
</comment>
<keyword evidence="3" id="KW-1003">Cell membrane</keyword>
<name>A0A2S8S562_9RHOB</name>
<organism evidence="11 12">
    <name type="scientific">Albidovulum denitrificans</name>
    <dbReference type="NCBI Taxonomy" id="404881"/>
    <lineage>
        <taxon>Bacteria</taxon>
        <taxon>Pseudomonadati</taxon>
        <taxon>Pseudomonadota</taxon>
        <taxon>Alphaproteobacteria</taxon>
        <taxon>Rhodobacterales</taxon>
        <taxon>Paracoccaceae</taxon>
        <taxon>Albidovulum</taxon>
    </lineage>
</organism>
<evidence type="ECO:0000256" key="6">
    <source>
        <dbReference type="ARBA" id="ARBA00022989"/>
    </source>
</evidence>
<feature type="transmembrane region" description="Helical" evidence="9">
    <location>
        <begin position="96"/>
        <end position="119"/>
    </location>
</feature>
<comment type="subunit">
    <text evidence="9">The complex comprises the extracytoplasmic solute receptor protein and the two transmembrane proteins.</text>
</comment>
<dbReference type="Proteomes" id="UP000238338">
    <property type="component" value="Unassembled WGS sequence"/>
</dbReference>
<evidence type="ECO:0000313" key="11">
    <source>
        <dbReference type="EMBL" id="PQV55936.1"/>
    </source>
</evidence>
<gene>
    <name evidence="11" type="ORF">LX70_02821</name>
</gene>
<evidence type="ECO:0000256" key="8">
    <source>
        <dbReference type="ARBA" id="ARBA00038436"/>
    </source>
</evidence>
<dbReference type="PANTHER" id="PTHR35011">
    <property type="entry name" value="2,3-DIKETO-L-GULONATE TRAP TRANSPORTER SMALL PERMEASE PROTEIN YIAM"/>
    <property type="match status" value="1"/>
</dbReference>
<dbReference type="GO" id="GO:0005886">
    <property type="term" value="C:plasma membrane"/>
    <property type="evidence" value="ECO:0007669"/>
    <property type="project" value="UniProtKB-SubCell"/>
</dbReference>
<dbReference type="InterPro" id="IPR007387">
    <property type="entry name" value="TRAP_DctQ"/>
</dbReference>
<dbReference type="GO" id="GO:0015740">
    <property type="term" value="P:C4-dicarboxylate transport"/>
    <property type="evidence" value="ECO:0007669"/>
    <property type="project" value="TreeGrafter"/>
</dbReference>
<keyword evidence="4 9" id="KW-0997">Cell inner membrane</keyword>
<accession>A0A2S8S562</accession>
<dbReference type="RefSeq" id="WP_170076199.1">
    <property type="nucleotide sequence ID" value="NZ_PVEP01000006.1"/>
</dbReference>
<evidence type="ECO:0000313" key="12">
    <source>
        <dbReference type="Proteomes" id="UP000238338"/>
    </source>
</evidence>
<evidence type="ECO:0000256" key="1">
    <source>
        <dbReference type="ARBA" id="ARBA00004429"/>
    </source>
</evidence>
<comment type="similarity">
    <text evidence="8 9">Belongs to the TRAP transporter small permease family.</text>
</comment>
<dbReference type="Pfam" id="PF04290">
    <property type="entry name" value="DctQ"/>
    <property type="match status" value="1"/>
</dbReference>
<feature type="transmembrane region" description="Helical" evidence="9">
    <location>
        <begin position="139"/>
        <end position="158"/>
    </location>
</feature>
<sequence>MALPPDTRDGRTQRVWPAVQKGLGLLCALLLVAMMCLTGADVIARYVFNAPIRGAFELTEILLACLVFTALPITTGAREHIEVELFDPKSRARRRLLGAIATLSGIAVFGLLAVEIFAYAGRMAKYGQVTNSLQIPLAYVGYIAAFGSALCVAVLVLVRNPRS</sequence>
<dbReference type="EMBL" id="PVEP01000006">
    <property type="protein sequence ID" value="PQV55936.1"/>
    <property type="molecule type" value="Genomic_DNA"/>
</dbReference>
<dbReference type="PANTHER" id="PTHR35011:SF10">
    <property type="entry name" value="TRAP TRANSPORTER SMALL PERMEASE PROTEIN"/>
    <property type="match status" value="1"/>
</dbReference>
<keyword evidence="5 9" id="KW-0812">Transmembrane</keyword>
<dbReference type="GO" id="GO:0022857">
    <property type="term" value="F:transmembrane transporter activity"/>
    <property type="evidence" value="ECO:0007669"/>
    <property type="project" value="UniProtKB-UniRule"/>
</dbReference>
<feature type="domain" description="Tripartite ATP-independent periplasmic transporters DctQ component" evidence="10">
    <location>
        <begin position="34"/>
        <end position="156"/>
    </location>
</feature>
<dbReference type="AlphaFoldDB" id="A0A2S8S562"/>
<reference evidence="11 12" key="1">
    <citation type="submission" date="2018-02" db="EMBL/GenBank/DDBJ databases">
        <title>Genomic Encyclopedia of Archaeal and Bacterial Type Strains, Phase II (KMG-II): from individual species to whole genera.</title>
        <authorList>
            <person name="Goeker M."/>
        </authorList>
    </citation>
    <scope>NUCLEOTIDE SEQUENCE [LARGE SCALE GENOMIC DNA]</scope>
    <source>
        <strain evidence="11 12">DSM 18921</strain>
    </source>
</reference>
<feature type="transmembrane region" description="Helical" evidence="9">
    <location>
        <begin position="23"/>
        <end position="48"/>
    </location>
</feature>
<comment type="subcellular location">
    <subcellularLocation>
        <location evidence="1 9">Cell inner membrane</location>
        <topology evidence="1 9">Multi-pass membrane protein</topology>
    </subcellularLocation>
</comment>
<evidence type="ECO:0000256" key="4">
    <source>
        <dbReference type="ARBA" id="ARBA00022519"/>
    </source>
</evidence>
<proteinExistence type="inferred from homology"/>
<dbReference type="InterPro" id="IPR055348">
    <property type="entry name" value="DctQ"/>
</dbReference>